<dbReference type="OrthoDB" id="9813152at2"/>
<dbReference type="Gene3D" id="1.10.260.40">
    <property type="entry name" value="lambda repressor-like DNA-binding domains"/>
    <property type="match status" value="1"/>
</dbReference>
<proteinExistence type="predicted"/>
<dbReference type="SMART" id="SM00530">
    <property type="entry name" value="HTH_XRE"/>
    <property type="match status" value="1"/>
</dbReference>
<dbReference type="EMBL" id="FQXP01000008">
    <property type="protein sequence ID" value="SHH98004.1"/>
    <property type="molecule type" value="Genomic_DNA"/>
</dbReference>
<dbReference type="CDD" id="cd00093">
    <property type="entry name" value="HTH_XRE"/>
    <property type="match status" value="1"/>
</dbReference>
<feature type="domain" description="HTH cro/C1-type" evidence="2">
    <location>
        <begin position="26"/>
        <end position="80"/>
    </location>
</feature>
<dbReference type="Proteomes" id="UP000184526">
    <property type="component" value="Unassembled WGS sequence"/>
</dbReference>
<gene>
    <name evidence="3" type="ORF">SAMN02745196_02171</name>
</gene>
<dbReference type="PANTHER" id="PTHR46558">
    <property type="entry name" value="TRACRIPTIONAL REGULATORY PROTEIN-RELATED-RELATED"/>
    <property type="match status" value="1"/>
</dbReference>
<accession>A0A1M5XES6</accession>
<sequence>MLLLSLMIKVKGICIMFNMKNVGIKIALLRKERNLTQMELADMLNISYQAVSNWERGETMPDISKLPEIAQIFNTSIDYILGNESTTKLIKNIINSDLTNNIIDVEQFKDIAPILKPTQINKISSEISDIENISDLIEYIPFVNKEFADKIAKKCIENKEILKEIPLDELVPFISKEYADKLVEEAIEIKYPINNLRNSIPFISKTVADKIAKKCIEEKETLKEIILEELVPFISKEYADKLVEEAIELKYPIKDLISVLPFVSSNIADKIAEKCIE</sequence>
<dbReference type="AlphaFoldDB" id="A0A1M5XES6"/>
<dbReference type="InterPro" id="IPR001387">
    <property type="entry name" value="Cro/C1-type_HTH"/>
</dbReference>
<keyword evidence="4" id="KW-1185">Reference proteome</keyword>
<dbReference type="PROSITE" id="PS50943">
    <property type="entry name" value="HTH_CROC1"/>
    <property type="match status" value="1"/>
</dbReference>
<protein>
    <submittedName>
        <fullName evidence="3">DNA-binding transcriptional regulator, XRE-family HTH domain</fullName>
    </submittedName>
</protein>
<evidence type="ECO:0000259" key="2">
    <source>
        <dbReference type="PROSITE" id="PS50943"/>
    </source>
</evidence>
<name>A0A1M5XES6_9CLOT</name>
<dbReference type="SUPFAM" id="SSF47413">
    <property type="entry name" value="lambda repressor-like DNA-binding domains"/>
    <property type="match status" value="1"/>
</dbReference>
<dbReference type="InterPro" id="IPR010982">
    <property type="entry name" value="Lambda_DNA-bd_dom_sf"/>
</dbReference>
<dbReference type="GO" id="GO:0003677">
    <property type="term" value="F:DNA binding"/>
    <property type="evidence" value="ECO:0007669"/>
    <property type="project" value="UniProtKB-KW"/>
</dbReference>
<evidence type="ECO:0000313" key="3">
    <source>
        <dbReference type="EMBL" id="SHH98004.1"/>
    </source>
</evidence>
<evidence type="ECO:0000256" key="1">
    <source>
        <dbReference type="ARBA" id="ARBA00023125"/>
    </source>
</evidence>
<keyword evidence="1 3" id="KW-0238">DNA-binding</keyword>
<dbReference type="PANTHER" id="PTHR46558:SF11">
    <property type="entry name" value="HTH-TYPE TRANSCRIPTIONAL REGULATOR XRE"/>
    <property type="match status" value="1"/>
</dbReference>
<dbReference type="STRING" id="1121306.SAMN02745196_02171"/>
<reference evidence="3 4" key="1">
    <citation type="submission" date="2016-11" db="EMBL/GenBank/DDBJ databases">
        <authorList>
            <person name="Jaros S."/>
            <person name="Januszkiewicz K."/>
            <person name="Wedrychowicz H."/>
        </authorList>
    </citation>
    <scope>NUCLEOTIDE SEQUENCE [LARGE SCALE GENOMIC DNA]</scope>
    <source>
        <strain evidence="3 4">DSM 3089</strain>
    </source>
</reference>
<organism evidence="3 4">
    <name type="scientific">Clostridium collagenovorans DSM 3089</name>
    <dbReference type="NCBI Taxonomy" id="1121306"/>
    <lineage>
        <taxon>Bacteria</taxon>
        <taxon>Bacillati</taxon>
        <taxon>Bacillota</taxon>
        <taxon>Clostridia</taxon>
        <taxon>Eubacteriales</taxon>
        <taxon>Clostridiaceae</taxon>
        <taxon>Clostridium</taxon>
    </lineage>
</organism>
<evidence type="ECO:0000313" key="4">
    <source>
        <dbReference type="Proteomes" id="UP000184526"/>
    </source>
</evidence>
<dbReference type="Pfam" id="PF01381">
    <property type="entry name" value="HTH_3"/>
    <property type="match status" value="1"/>
</dbReference>